<evidence type="ECO:0000256" key="3">
    <source>
        <dbReference type="ARBA" id="ARBA00019010"/>
    </source>
</evidence>
<dbReference type="OrthoDB" id="9800307at2"/>
<keyword evidence="12" id="KW-1185">Reference proteome</keyword>
<evidence type="ECO:0000256" key="5">
    <source>
        <dbReference type="ARBA" id="ARBA00022694"/>
    </source>
</evidence>
<dbReference type="PANTHER" id="PTHR33540:SF2">
    <property type="entry name" value="TRNA THREONYLCARBAMOYLADENOSINE BIOSYNTHESIS PROTEIN TSAE"/>
    <property type="match status" value="1"/>
</dbReference>
<dbReference type="GO" id="GO:0002949">
    <property type="term" value="P:tRNA threonylcarbamoyladenosine modification"/>
    <property type="evidence" value="ECO:0007669"/>
    <property type="project" value="InterPro"/>
</dbReference>
<proteinExistence type="inferred from homology"/>
<dbReference type="AlphaFoldDB" id="A0A068NTZ8"/>
<dbReference type="SUPFAM" id="SSF52540">
    <property type="entry name" value="P-loop containing nucleoside triphosphate hydrolases"/>
    <property type="match status" value="1"/>
</dbReference>
<dbReference type="EMBL" id="CP007139">
    <property type="protein sequence ID" value="AIE86250.1"/>
    <property type="molecule type" value="Genomic_DNA"/>
</dbReference>
<dbReference type="RefSeq" id="WP_025225215.1">
    <property type="nucleotide sequence ID" value="NZ_CP007139.1"/>
</dbReference>
<organism evidence="11 12">
    <name type="scientific">Fimbriimonas ginsengisoli Gsoil 348</name>
    <dbReference type="NCBI Taxonomy" id="661478"/>
    <lineage>
        <taxon>Bacteria</taxon>
        <taxon>Bacillati</taxon>
        <taxon>Armatimonadota</taxon>
        <taxon>Fimbriimonadia</taxon>
        <taxon>Fimbriimonadales</taxon>
        <taxon>Fimbriimonadaceae</taxon>
        <taxon>Fimbriimonas</taxon>
    </lineage>
</organism>
<gene>
    <name evidence="11" type="ORF">OP10G_2882</name>
</gene>
<sequence length="136" mass="14632">MEVHQVADESAMKALGAQLGHRLSVGDVVLLRGELGAGKTTLVRGLLEGLGHVGAVRSPTFNLVQSFETSPPVMHADLYRVGSYLGIGLEDYLDTHLSLIEWPDRAEGLIDPASAWRVEIDFTEIGRSVKISPPGT</sequence>
<keyword evidence="6" id="KW-0479">Metal-binding</keyword>
<comment type="similarity">
    <text evidence="2">Belongs to the TsaE family.</text>
</comment>
<dbReference type="Pfam" id="PF02367">
    <property type="entry name" value="TsaE"/>
    <property type="match status" value="1"/>
</dbReference>
<dbReference type="NCBIfam" id="TIGR00150">
    <property type="entry name" value="T6A_YjeE"/>
    <property type="match status" value="1"/>
</dbReference>
<keyword evidence="8" id="KW-0067">ATP-binding</keyword>
<evidence type="ECO:0000256" key="2">
    <source>
        <dbReference type="ARBA" id="ARBA00007599"/>
    </source>
</evidence>
<dbReference type="GO" id="GO:0005737">
    <property type="term" value="C:cytoplasm"/>
    <property type="evidence" value="ECO:0007669"/>
    <property type="project" value="UniProtKB-SubCell"/>
</dbReference>
<evidence type="ECO:0000256" key="6">
    <source>
        <dbReference type="ARBA" id="ARBA00022723"/>
    </source>
</evidence>
<evidence type="ECO:0000313" key="11">
    <source>
        <dbReference type="EMBL" id="AIE86250.1"/>
    </source>
</evidence>
<reference evidence="11 12" key="1">
    <citation type="journal article" date="2014" name="PLoS ONE">
        <title>The first complete genome sequence of the class fimbriimonadia in the phylum armatimonadetes.</title>
        <authorList>
            <person name="Hu Z.Y."/>
            <person name="Wang Y.Z."/>
            <person name="Im W.T."/>
            <person name="Wang S.Y."/>
            <person name="Zhao G.P."/>
            <person name="Zheng H.J."/>
            <person name="Quan Z.X."/>
        </authorList>
    </citation>
    <scope>NUCLEOTIDE SEQUENCE [LARGE SCALE GENOMIC DNA]</scope>
    <source>
        <strain evidence="11">Gsoil 348</strain>
    </source>
</reference>
<protein>
    <recommendedName>
        <fullName evidence="3">tRNA threonylcarbamoyladenosine biosynthesis protein TsaE</fullName>
    </recommendedName>
    <alternativeName>
        <fullName evidence="10">t(6)A37 threonylcarbamoyladenosine biosynthesis protein TsaE</fullName>
    </alternativeName>
</protein>
<evidence type="ECO:0000256" key="7">
    <source>
        <dbReference type="ARBA" id="ARBA00022741"/>
    </source>
</evidence>
<evidence type="ECO:0000256" key="9">
    <source>
        <dbReference type="ARBA" id="ARBA00022842"/>
    </source>
</evidence>
<comment type="subcellular location">
    <subcellularLocation>
        <location evidence="1">Cytoplasm</location>
    </subcellularLocation>
</comment>
<evidence type="ECO:0000256" key="1">
    <source>
        <dbReference type="ARBA" id="ARBA00004496"/>
    </source>
</evidence>
<dbReference type="KEGG" id="fgi:OP10G_2882"/>
<dbReference type="PANTHER" id="PTHR33540">
    <property type="entry name" value="TRNA THREONYLCARBAMOYLADENOSINE BIOSYNTHESIS PROTEIN TSAE"/>
    <property type="match status" value="1"/>
</dbReference>
<dbReference type="InterPro" id="IPR003442">
    <property type="entry name" value="T6A_TsaE"/>
</dbReference>
<accession>A0A068NTZ8</accession>
<name>A0A068NTZ8_FIMGI</name>
<dbReference type="Proteomes" id="UP000027982">
    <property type="component" value="Chromosome"/>
</dbReference>
<keyword evidence="7" id="KW-0547">Nucleotide-binding</keyword>
<dbReference type="HOGENOM" id="CLU_087829_5_2_0"/>
<dbReference type="InterPro" id="IPR027417">
    <property type="entry name" value="P-loop_NTPase"/>
</dbReference>
<evidence type="ECO:0000313" key="12">
    <source>
        <dbReference type="Proteomes" id="UP000027982"/>
    </source>
</evidence>
<dbReference type="GO" id="GO:0046872">
    <property type="term" value="F:metal ion binding"/>
    <property type="evidence" value="ECO:0007669"/>
    <property type="project" value="UniProtKB-KW"/>
</dbReference>
<dbReference type="eggNOG" id="COG0802">
    <property type="taxonomic scope" value="Bacteria"/>
</dbReference>
<evidence type="ECO:0000256" key="10">
    <source>
        <dbReference type="ARBA" id="ARBA00032441"/>
    </source>
</evidence>
<keyword evidence="9" id="KW-0460">Magnesium</keyword>
<evidence type="ECO:0000256" key="4">
    <source>
        <dbReference type="ARBA" id="ARBA00022490"/>
    </source>
</evidence>
<dbReference type="STRING" id="661478.OP10G_2882"/>
<keyword evidence="4" id="KW-0963">Cytoplasm</keyword>
<dbReference type="GO" id="GO:0005524">
    <property type="term" value="F:ATP binding"/>
    <property type="evidence" value="ECO:0007669"/>
    <property type="project" value="UniProtKB-KW"/>
</dbReference>
<evidence type="ECO:0000256" key="8">
    <source>
        <dbReference type="ARBA" id="ARBA00022840"/>
    </source>
</evidence>
<keyword evidence="5" id="KW-0819">tRNA processing</keyword>
<dbReference type="Gene3D" id="3.40.50.300">
    <property type="entry name" value="P-loop containing nucleotide triphosphate hydrolases"/>
    <property type="match status" value="1"/>
</dbReference>